<protein>
    <recommendedName>
        <fullName evidence="1">ER-bound oxygenase mpaB/mpaB'/Rubber oxygenase catalytic domain-containing protein</fullName>
    </recommendedName>
</protein>
<evidence type="ECO:0000259" key="1">
    <source>
        <dbReference type="Pfam" id="PF09995"/>
    </source>
</evidence>
<dbReference type="InterPro" id="IPR018713">
    <property type="entry name" value="MPAB/Lcp_cat_dom"/>
</dbReference>
<evidence type="ECO:0000313" key="2">
    <source>
        <dbReference type="EMBL" id="KAJ5086194.1"/>
    </source>
</evidence>
<dbReference type="GO" id="GO:0016491">
    <property type="term" value="F:oxidoreductase activity"/>
    <property type="evidence" value="ECO:0007669"/>
    <property type="project" value="InterPro"/>
</dbReference>
<sequence>MSNENSSNEVVDSKMLDALDKPQQIHQVVQEAILLAGGAAAILLQVAEPGVAQGVDEHSNFAYRPLDRLRTTMTYVYCMVFGTREEKEVVIEMVHRAHATVNGPGYSANDPRLQLWVAATLYAVGMDLYQQMFGKFDNTTSEAIYREYSVLALSLRVPPGMWPVDRKAFWEYWNYQVATMEITDHAKHVAKDLLHNKRAPIQIRMVLPLVRLTTTYILPERIREAYGLRSTKLRRGAYRVTMGLTKATYPSLPRAIRTYPMKYYLKDMRQRLKGKT</sequence>
<dbReference type="GeneID" id="81362435"/>
<comment type="caution">
    <text evidence="2">The sequence shown here is derived from an EMBL/GenBank/DDBJ whole genome shotgun (WGS) entry which is preliminary data.</text>
</comment>
<keyword evidence="3" id="KW-1185">Reference proteome</keyword>
<feature type="domain" description="ER-bound oxygenase mpaB/mpaB'/Rubber oxygenase catalytic" evidence="1">
    <location>
        <begin position="28"/>
        <end position="246"/>
    </location>
</feature>
<reference evidence="2" key="1">
    <citation type="submission" date="2022-11" db="EMBL/GenBank/DDBJ databases">
        <authorList>
            <person name="Petersen C."/>
        </authorList>
    </citation>
    <scope>NUCLEOTIDE SEQUENCE</scope>
    <source>
        <strain evidence="2">IBT 30761</strain>
    </source>
</reference>
<dbReference type="Pfam" id="PF09995">
    <property type="entry name" value="MPAB_Lcp_cat"/>
    <property type="match status" value="1"/>
</dbReference>
<name>A0A9W9EQS4_9EURO</name>
<reference evidence="2" key="2">
    <citation type="journal article" date="2023" name="IMA Fungus">
        <title>Comparative genomic study of the Penicillium genus elucidates a diverse pangenome and 15 lateral gene transfer events.</title>
        <authorList>
            <person name="Petersen C."/>
            <person name="Sorensen T."/>
            <person name="Nielsen M.R."/>
            <person name="Sondergaard T.E."/>
            <person name="Sorensen J.L."/>
            <person name="Fitzpatrick D.A."/>
            <person name="Frisvad J.C."/>
            <person name="Nielsen K.L."/>
        </authorList>
    </citation>
    <scope>NUCLEOTIDE SEQUENCE</scope>
    <source>
        <strain evidence="2">IBT 30761</strain>
    </source>
</reference>
<dbReference type="EMBL" id="JAPQKI010000010">
    <property type="protein sequence ID" value="KAJ5086194.1"/>
    <property type="molecule type" value="Genomic_DNA"/>
</dbReference>
<dbReference type="RefSeq" id="XP_056470872.1">
    <property type="nucleotide sequence ID" value="XM_056623456.1"/>
</dbReference>
<proteinExistence type="predicted"/>
<dbReference type="OrthoDB" id="5131368at2759"/>
<evidence type="ECO:0000313" key="3">
    <source>
        <dbReference type="Proteomes" id="UP001149074"/>
    </source>
</evidence>
<accession>A0A9W9EQS4</accession>
<dbReference type="AlphaFoldDB" id="A0A9W9EQS4"/>
<dbReference type="PANTHER" id="PTHR36151:SF3">
    <property type="entry name" value="ER-BOUND OXYGENASE MPAB_MPAB'_RUBBER OXYGENASE CATALYTIC DOMAIN-CONTAINING PROTEIN"/>
    <property type="match status" value="1"/>
</dbReference>
<dbReference type="Proteomes" id="UP001149074">
    <property type="component" value="Unassembled WGS sequence"/>
</dbReference>
<gene>
    <name evidence="2" type="ORF">N7532_010965</name>
</gene>
<organism evidence="2 3">
    <name type="scientific">Penicillium argentinense</name>
    <dbReference type="NCBI Taxonomy" id="1131581"/>
    <lineage>
        <taxon>Eukaryota</taxon>
        <taxon>Fungi</taxon>
        <taxon>Dikarya</taxon>
        <taxon>Ascomycota</taxon>
        <taxon>Pezizomycotina</taxon>
        <taxon>Eurotiomycetes</taxon>
        <taxon>Eurotiomycetidae</taxon>
        <taxon>Eurotiales</taxon>
        <taxon>Aspergillaceae</taxon>
        <taxon>Penicillium</taxon>
    </lineage>
</organism>
<dbReference type="PANTHER" id="PTHR36151">
    <property type="entry name" value="BLR2777 PROTEIN"/>
    <property type="match status" value="1"/>
</dbReference>